<dbReference type="eggNOG" id="ENOG502RNSS">
    <property type="taxonomic scope" value="Eukaryota"/>
</dbReference>
<feature type="transmembrane region" description="Helical" evidence="6">
    <location>
        <begin position="44"/>
        <end position="64"/>
    </location>
</feature>
<dbReference type="AlphaFoldDB" id="J3PL03"/>
<dbReference type="RefSeq" id="XP_009230426.1">
    <property type="nucleotide sequence ID" value="XM_009232162.1"/>
</dbReference>
<gene>
    <name evidence="8" type="primary">20354693</name>
    <name evidence="7" type="ORF">GGTG_14235</name>
</gene>
<dbReference type="OrthoDB" id="3358017at2759"/>
<reference evidence="7" key="2">
    <citation type="submission" date="2010-07" db="EMBL/GenBank/DDBJ databases">
        <authorList>
            <consortium name="The Broad Institute Genome Sequencing Platform"/>
            <consortium name="Broad Institute Genome Sequencing Center for Infectious Disease"/>
            <person name="Ma L.-J."/>
            <person name="Dead R."/>
            <person name="Young S."/>
            <person name="Zeng Q."/>
            <person name="Koehrsen M."/>
            <person name="Alvarado L."/>
            <person name="Berlin A."/>
            <person name="Chapman S.B."/>
            <person name="Chen Z."/>
            <person name="Freedman E."/>
            <person name="Gellesch M."/>
            <person name="Goldberg J."/>
            <person name="Griggs A."/>
            <person name="Gujja S."/>
            <person name="Heilman E.R."/>
            <person name="Heiman D."/>
            <person name="Hepburn T."/>
            <person name="Howarth C."/>
            <person name="Jen D."/>
            <person name="Larson L."/>
            <person name="Mehta T."/>
            <person name="Neiman D."/>
            <person name="Pearson M."/>
            <person name="Roberts A."/>
            <person name="Saif S."/>
            <person name="Shea T."/>
            <person name="Shenoy N."/>
            <person name="Sisk P."/>
            <person name="Stolte C."/>
            <person name="Sykes S."/>
            <person name="Walk T."/>
            <person name="White J."/>
            <person name="Yandava C."/>
            <person name="Haas B."/>
            <person name="Nusbaum C."/>
            <person name="Birren B."/>
        </authorList>
    </citation>
    <scope>NUCLEOTIDE SEQUENCE</scope>
    <source>
        <strain evidence="7">R3-111a-1</strain>
    </source>
</reference>
<dbReference type="PANTHER" id="PTHR31465">
    <property type="entry name" value="PROTEIN RTA1-RELATED"/>
    <property type="match status" value="1"/>
</dbReference>
<feature type="transmembrane region" description="Helical" evidence="6">
    <location>
        <begin position="159"/>
        <end position="184"/>
    </location>
</feature>
<reference evidence="7" key="3">
    <citation type="submission" date="2010-09" db="EMBL/GenBank/DDBJ databases">
        <title>Annotation of Gaeumannomyces graminis var. tritici R3-111a-1.</title>
        <authorList>
            <consortium name="The Broad Institute Genome Sequencing Platform"/>
            <person name="Ma L.-J."/>
            <person name="Dead R."/>
            <person name="Young S.K."/>
            <person name="Zeng Q."/>
            <person name="Gargeya S."/>
            <person name="Fitzgerald M."/>
            <person name="Haas B."/>
            <person name="Abouelleil A."/>
            <person name="Alvarado L."/>
            <person name="Arachchi H.M."/>
            <person name="Berlin A."/>
            <person name="Brown A."/>
            <person name="Chapman S.B."/>
            <person name="Chen Z."/>
            <person name="Dunbar C."/>
            <person name="Freedman E."/>
            <person name="Gearin G."/>
            <person name="Gellesch M."/>
            <person name="Goldberg J."/>
            <person name="Griggs A."/>
            <person name="Gujja S."/>
            <person name="Heiman D."/>
            <person name="Howarth C."/>
            <person name="Larson L."/>
            <person name="Lui A."/>
            <person name="MacDonald P.J.P."/>
            <person name="Mehta T."/>
            <person name="Montmayeur A."/>
            <person name="Murphy C."/>
            <person name="Neiman D."/>
            <person name="Pearson M."/>
            <person name="Priest M."/>
            <person name="Roberts A."/>
            <person name="Saif S."/>
            <person name="Shea T."/>
            <person name="Shenoy N."/>
            <person name="Sisk P."/>
            <person name="Stolte C."/>
            <person name="Sykes S."/>
            <person name="Yandava C."/>
            <person name="Wortman J."/>
            <person name="Nusbaum C."/>
            <person name="Birren B."/>
        </authorList>
    </citation>
    <scope>NUCLEOTIDE SEQUENCE</scope>
    <source>
        <strain evidence="7">R3-111a-1</strain>
    </source>
</reference>
<evidence type="ECO:0000256" key="5">
    <source>
        <dbReference type="SAM" id="MobiDB-lite"/>
    </source>
</evidence>
<feature type="region of interest" description="Disordered" evidence="5">
    <location>
        <begin position="338"/>
        <end position="358"/>
    </location>
</feature>
<name>J3PL03_GAET3</name>
<evidence type="ECO:0000256" key="3">
    <source>
        <dbReference type="ARBA" id="ARBA00022989"/>
    </source>
</evidence>
<dbReference type="Proteomes" id="UP000006039">
    <property type="component" value="Unassembled WGS sequence"/>
</dbReference>
<proteinExistence type="predicted"/>
<sequence>MALGEPVLYSVYIYAPNHGAPIFFAIAFALSAIFHIWQCYRYKAWKLIGLHPLCAVFFTAGYALRAYGSHHYLYLPTDGSPLLAFILSQVFIFICPPLLELANYHVLGRIFYYVPYLAPISPGRVLAIFGGLMAVVELLNALGVALGANPTATSGQQPIGQGLILAAVSIQIGLVVVFVSATVIFHRRCIRSDSLPSRSRAIKVLLPTLYVSMALIFIRCIYRLVEHTAPTKVKIGNLEALRDLSPILRYEVYFYVFEATLMLLNSVIWNVWHPGRFLPHSHRVHLARDGAEVERERVIDGRPTWAKVAHVLAFGLLFGRKKQAGGAFQELSKLPNQSNVARPRTGFRAPISSAPASS</sequence>
<keyword evidence="2 6" id="KW-0812">Transmembrane</keyword>
<feature type="transmembrane region" description="Helical" evidence="6">
    <location>
        <begin position="252"/>
        <end position="272"/>
    </location>
</feature>
<accession>J3PL03</accession>
<evidence type="ECO:0000256" key="6">
    <source>
        <dbReference type="SAM" id="Phobius"/>
    </source>
</evidence>
<organism evidence="7">
    <name type="scientific">Gaeumannomyces tritici (strain R3-111a-1)</name>
    <name type="common">Wheat and barley take-all root rot fungus</name>
    <name type="synonym">Gaeumannomyces graminis var. tritici</name>
    <dbReference type="NCBI Taxonomy" id="644352"/>
    <lineage>
        <taxon>Eukaryota</taxon>
        <taxon>Fungi</taxon>
        <taxon>Dikarya</taxon>
        <taxon>Ascomycota</taxon>
        <taxon>Pezizomycotina</taxon>
        <taxon>Sordariomycetes</taxon>
        <taxon>Sordariomycetidae</taxon>
        <taxon>Magnaporthales</taxon>
        <taxon>Magnaporthaceae</taxon>
        <taxon>Gaeumannomyces</taxon>
    </lineage>
</organism>
<feature type="transmembrane region" description="Helical" evidence="6">
    <location>
        <begin position="125"/>
        <end position="147"/>
    </location>
</feature>
<dbReference type="GeneID" id="20354693"/>
<feature type="transmembrane region" description="Helical" evidence="6">
    <location>
        <begin position="84"/>
        <end position="104"/>
    </location>
</feature>
<dbReference type="PANTHER" id="PTHR31465:SF34">
    <property type="entry name" value="DOMAIN PROTEIN, PUTATIVE (AFU_ORTHOLOGUE AFUA_3G00480)-RELATED"/>
    <property type="match status" value="1"/>
</dbReference>
<evidence type="ECO:0008006" key="10">
    <source>
        <dbReference type="Google" id="ProtNLM"/>
    </source>
</evidence>
<evidence type="ECO:0000256" key="2">
    <source>
        <dbReference type="ARBA" id="ARBA00022692"/>
    </source>
</evidence>
<feature type="transmembrane region" description="Helical" evidence="6">
    <location>
        <begin position="20"/>
        <end position="37"/>
    </location>
</feature>
<feature type="transmembrane region" description="Helical" evidence="6">
    <location>
        <begin position="204"/>
        <end position="225"/>
    </location>
</feature>
<keyword evidence="4 6" id="KW-0472">Membrane</keyword>
<evidence type="ECO:0000256" key="1">
    <source>
        <dbReference type="ARBA" id="ARBA00004141"/>
    </source>
</evidence>
<reference evidence="8" key="5">
    <citation type="submission" date="2018-04" db="UniProtKB">
        <authorList>
            <consortium name="EnsemblFungi"/>
        </authorList>
    </citation>
    <scope>IDENTIFICATION</scope>
    <source>
        <strain evidence="8">R3-111a-1</strain>
    </source>
</reference>
<evidence type="ECO:0000313" key="8">
    <source>
        <dbReference type="EnsemblFungi" id="EJT68186"/>
    </source>
</evidence>
<protein>
    <recommendedName>
        <fullName evidence="10">RTA1 domain-containing protein</fullName>
    </recommendedName>
</protein>
<dbReference type="HOGENOM" id="CLU_033465_0_1_1"/>
<dbReference type="Pfam" id="PF04479">
    <property type="entry name" value="RTA1"/>
    <property type="match status" value="1"/>
</dbReference>
<reference evidence="8" key="4">
    <citation type="journal article" date="2015" name="G3 (Bethesda)">
        <title>Genome sequences of three phytopathogenic species of the Magnaporthaceae family of fungi.</title>
        <authorList>
            <person name="Okagaki L.H."/>
            <person name="Nunes C.C."/>
            <person name="Sailsbery J."/>
            <person name="Clay B."/>
            <person name="Brown D."/>
            <person name="John T."/>
            <person name="Oh Y."/>
            <person name="Young N."/>
            <person name="Fitzgerald M."/>
            <person name="Haas B.J."/>
            <person name="Zeng Q."/>
            <person name="Young S."/>
            <person name="Adiconis X."/>
            <person name="Fan L."/>
            <person name="Levin J.Z."/>
            <person name="Mitchell T.K."/>
            <person name="Okubara P.A."/>
            <person name="Farman M.L."/>
            <person name="Kohn L.M."/>
            <person name="Birren B."/>
            <person name="Ma L.-J."/>
            <person name="Dean R.A."/>
        </authorList>
    </citation>
    <scope>NUCLEOTIDE SEQUENCE</scope>
    <source>
        <strain evidence="8">R3-111a-1</strain>
    </source>
</reference>
<dbReference type="InterPro" id="IPR007568">
    <property type="entry name" value="RTA1"/>
</dbReference>
<dbReference type="EMBL" id="GL385584">
    <property type="protein sequence ID" value="EJT68186.1"/>
    <property type="molecule type" value="Genomic_DNA"/>
</dbReference>
<dbReference type="STRING" id="644352.J3PL03"/>
<evidence type="ECO:0000313" key="7">
    <source>
        <dbReference type="EMBL" id="EJT68186.1"/>
    </source>
</evidence>
<keyword evidence="9" id="KW-1185">Reference proteome</keyword>
<dbReference type="GO" id="GO:0016020">
    <property type="term" value="C:membrane"/>
    <property type="evidence" value="ECO:0007669"/>
    <property type="project" value="UniProtKB-SubCell"/>
</dbReference>
<evidence type="ECO:0000256" key="4">
    <source>
        <dbReference type="ARBA" id="ARBA00023136"/>
    </source>
</evidence>
<comment type="subcellular location">
    <subcellularLocation>
        <location evidence="1">Membrane</location>
        <topology evidence="1">Multi-pass membrane protein</topology>
    </subcellularLocation>
</comment>
<dbReference type="EnsemblFungi" id="EJT68186">
    <property type="protein sequence ID" value="EJT68186"/>
    <property type="gene ID" value="GGTG_14235"/>
</dbReference>
<evidence type="ECO:0000313" key="9">
    <source>
        <dbReference type="Proteomes" id="UP000006039"/>
    </source>
</evidence>
<keyword evidence="3 6" id="KW-1133">Transmembrane helix</keyword>
<reference evidence="9" key="1">
    <citation type="submission" date="2010-07" db="EMBL/GenBank/DDBJ databases">
        <title>The genome sequence of Gaeumannomyces graminis var. tritici strain R3-111a-1.</title>
        <authorList>
            <consortium name="The Broad Institute Genome Sequencing Platform"/>
            <person name="Ma L.-J."/>
            <person name="Dead R."/>
            <person name="Young S."/>
            <person name="Zeng Q."/>
            <person name="Koehrsen M."/>
            <person name="Alvarado L."/>
            <person name="Berlin A."/>
            <person name="Chapman S.B."/>
            <person name="Chen Z."/>
            <person name="Freedman E."/>
            <person name="Gellesch M."/>
            <person name="Goldberg J."/>
            <person name="Griggs A."/>
            <person name="Gujja S."/>
            <person name="Heilman E.R."/>
            <person name="Heiman D."/>
            <person name="Hepburn T."/>
            <person name="Howarth C."/>
            <person name="Jen D."/>
            <person name="Larson L."/>
            <person name="Mehta T."/>
            <person name="Neiman D."/>
            <person name="Pearson M."/>
            <person name="Roberts A."/>
            <person name="Saif S."/>
            <person name="Shea T."/>
            <person name="Shenoy N."/>
            <person name="Sisk P."/>
            <person name="Stolte C."/>
            <person name="Sykes S."/>
            <person name="Walk T."/>
            <person name="White J."/>
            <person name="Yandava C."/>
            <person name="Haas B."/>
            <person name="Nusbaum C."/>
            <person name="Birren B."/>
        </authorList>
    </citation>
    <scope>NUCLEOTIDE SEQUENCE [LARGE SCALE GENOMIC DNA]</scope>
    <source>
        <strain evidence="9">R3-111a-1</strain>
    </source>
</reference>
<dbReference type="VEuPathDB" id="FungiDB:GGTG_14235"/>